<dbReference type="GO" id="GO:0004065">
    <property type="term" value="F:arylsulfatase activity"/>
    <property type="evidence" value="ECO:0007669"/>
    <property type="project" value="TreeGrafter"/>
</dbReference>
<dbReference type="InterPro" id="IPR000917">
    <property type="entry name" value="Sulfatase_N"/>
</dbReference>
<proteinExistence type="inferred from homology"/>
<evidence type="ECO:0000259" key="7">
    <source>
        <dbReference type="Pfam" id="PF00884"/>
    </source>
</evidence>
<feature type="modified residue" description="3-oxoalanine (Ser)" evidence="5">
    <location>
        <position position="72"/>
    </location>
</feature>
<evidence type="ECO:0000256" key="4">
    <source>
        <dbReference type="ARBA" id="ARBA00022837"/>
    </source>
</evidence>
<dbReference type="GO" id="GO:0046872">
    <property type="term" value="F:metal ion binding"/>
    <property type="evidence" value="ECO:0007669"/>
    <property type="project" value="UniProtKB-KW"/>
</dbReference>
<keyword evidence="4" id="KW-0106">Calcium</keyword>
<dbReference type="Pfam" id="PF00884">
    <property type="entry name" value="Sulfatase"/>
    <property type="match status" value="1"/>
</dbReference>
<dbReference type="CDD" id="cd16025">
    <property type="entry name" value="PAS_like"/>
    <property type="match status" value="1"/>
</dbReference>
<evidence type="ECO:0000256" key="1">
    <source>
        <dbReference type="ARBA" id="ARBA00008779"/>
    </source>
</evidence>
<dbReference type="PANTHER" id="PTHR42693">
    <property type="entry name" value="ARYLSULFATASE FAMILY MEMBER"/>
    <property type="match status" value="1"/>
</dbReference>
<dbReference type="Proteomes" id="UP000725002">
    <property type="component" value="Unassembled WGS sequence"/>
</dbReference>
<dbReference type="AlphaFoldDB" id="A0A940DRS2"/>
<gene>
    <name evidence="8" type="ORF">IAB75_04320</name>
</gene>
<accession>A0A940DRS2</accession>
<comment type="similarity">
    <text evidence="1">Belongs to the sulfatase family.</text>
</comment>
<evidence type="ECO:0000256" key="3">
    <source>
        <dbReference type="ARBA" id="ARBA00022801"/>
    </source>
</evidence>
<evidence type="ECO:0000256" key="2">
    <source>
        <dbReference type="ARBA" id="ARBA00022723"/>
    </source>
</evidence>
<dbReference type="PROSITE" id="PS00149">
    <property type="entry name" value="SULFATASE_2"/>
    <property type="match status" value="1"/>
</dbReference>
<protein>
    <submittedName>
        <fullName evidence="8">Arylsulfatase</fullName>
    </submittedName>
</protein>
<comment type="caution">
    <text evidence="8">The sequence shown here is derived from an EMBL/GenBank/DDBJ whole genome shotgun (WGS) entry which is preliminary data.</text>
</comment>
<feature type="region of interest" description="Disordered" evidence="6">
    <location>
        <begin position="91"/>
        <end position="110"/>
    </location>
</feature>
<reference evidence="8" key="1">
    <citation type="submission" date="2020-10" db="EMBL/GenBank/DDBJ databases">
        <authorList>
            <person name="Gilroy R."/>
        </authorList>
    </citation>
    <scope>NUCLEOTIDE SEQUENCE</scope>
    <source>
        <strain evidence="8">G3-8215</strain>
    </source>
</reference>
<sequence>MAGCLAADAAAADSAAQKKVRKDSRPNIIIIMADDMGYSDIGCFGSEIPTPNIDALAQDGLRYTQFYNTGRSCPSRASLLTGLYAQQAGIGRMSEDPGSQPDKNPKTPPAYQGYLNDRCVTIAEVLKSAGYDTYMAGKWHVGMHGEDKWPLQRGFDRFYGILAGACNYLQPKGGRGLTLDNTRLDPPARPYYTTDAFTDYALDFISNREKDRPFFLYLAFNAPHWPLQAKQEDIDKFMHKYDGGWQQIRQARLKKQKELGIVPQDCGTAEWESRTWDQLTDEEKANSSLRMSVYAAQVHCLDRNVGRVIDYLEKSGQRENTLVIFLSDNGGCAEPYSETGFGTTDEINDLDSWVHPSYGLPWAQVSNTPFRKYKVRAYEGGISTPLILSWPAKTDRYEGQLRTMTGHIIDLMATCVDVSGAVYPEKSADGSEIHPLEGRSLVPTIKDAGAEIHDCIYGEHFENKFIRRGNWKAVCDEKGRKWELYDISADRTESHDLSAEHPEILEDLTARWQKWADTHDVYPKNL</sequence>
<dbReference type="InterPro" id="IPR024607">
    <property type="entry name" value="Sulfatase_CS"/>
</dbReference>
<dbReference type="FunFam" id="3.40.720.10:FF:000047">
    <property type="entry name" value="Arylsulfatase"/>
    <property type="match status" value="1"/>
</dbReference>
<evidence type="ECO:0000313" key="9">
    <source>
        <dbReference type="Proteomes" id="UP000725002"/>
    </source>
</evidence>
<name>A0A940DRS2_9BACT</name>
<reference evidence="8" key="2">
    <citation type="journal article" date="2021" name="PeerJ">
        <title>Extensive microbial diversity within the chicken gut microbiome revealed by metagenomics and culture.</title>
        <authorList>
            <person name="Gilroy R."/>
            <person name="Ravi A."/>
            <person name="Getino M."/>
            <person name="Pursley I."/>
            <person name="Horton D.L."/>
            <person name="Alikhan N.F."/>
            <person name="Baker D."/>
            <person name="Gharbi K."/>
            <person name="Hall N."/>
            <person name="Watson M."/>
            <person name="Adriaenssens E.M."/>
            <person name="Foster-Nyarko E."/>
            <person name="Jarju S."/>
            <person name="Secka A."/>
            <person name="Antonio M."/>
            <person name="Oren A."/>
            <person name="Chaudhuri R.R."/>
            <person name="La Ragione R."/>
            <person name="Hildebrand F."/>
            <person name="Pallen M.J."/>
        </authorList>
    </citation>
    <scope>NUCLEOTIDE SEQUENCE</scope>
    <source>
        <strain evidence="8">G3-8215</strain>
    </source>
</reference>
<keyword evidence="2" id="KW-0479">Metal-binding</keyword>
<dbReference type="Gene3D" id="3.30.1120.10">
    <property type="match status" value="1"/>
</dbReference>
<comment type="PTM">
    <text evidence="5">The conversion to 3-oxoalanine (also known as C-formylglycine, FGly), of a serine or cysteine residue in prokaryotes and of a cysteine residue in eukaryotes, is critical for catalytic activity.</text>
</comment>
<dbReference type="Gene3D" id="3.40.720.10">
    <property type="entry name" value="Alkaline Phosphatase, subunit A"/>
    <property type="match status" value="1"/>
</dbReference>
<evidence type="ECO:0000256" key="5">
    <source>
        <dbReference type="PIRSR" id="PIRSR600917-52"/>
    </source>
</evidence>
<organism evidence="8 9">
    <name type="scientific">Candidatus Cryptobacteroides avicola</name>
    <dbReference type="NCBI Taxonomy" id="2840757"/>
    <lineage>
        <taxon>Bacteria</taxon>
        <taxon>Pseudomonadati</taxon>
        <taxon>Bacteroidota</taxon>
        <taxon>Bacteroidia</taxon>
        <taxon>Bacteroidales</taxon>
        <taxon>Candidatus Cryptobacteroides</taxon>
    </lineage>
</organism>
<dbReference type="InterPro" id="IPR017850">
    <property type="entry name" value="Alkaline_phosphatase_core_sf"/>
</dbReference>
<feature type="domain" description="Sulfatase N-terminal" evidence="7">
    <location>
        <begin position="26"/>
        <end position="420"/>
    </location>
</feature>
<evidence type="ECO:0000256" key="6">
    <source>
        <dbReference type="SAM" id="MobiDB-lite"/>
    </source>
</evidence>
<evidence type="ECO:0000313" key="8">
    <source>
        <dbReference type="EMBL" id="MBO8483319.1"/>
    </source>
</evidence>
<dbReference type="EMBL" id="JADILV010000029">
    <property type="protein sequence ID" value="MBO8483319.1"/>
    <property type="molecule type" value="Genomic_DNA"/>
</dbReference>
<keyword evidence="3" id="KW-0378">Hydrolase</keyword>
<dbReference type="PANTHER" id="PTHR42693:SF53">
    <property type="entry name" value="ENDO-4-O-SULFATASE"/>
    <property type="match status" value="1"/>
</dbReference>
<dbReference type="SUPFAM" id="SSF53649">
    <property type="entry name" value="Alkaline phosphatase-like"/>
    <property type="match status" value="1"/>
</dbReference>
<dbReference type="InterPro" id="IPR050738">
    <property type="entry name" value="Sulfatase"/>
</dbReference>